<reference evidence="1 2" key="1">
    <citation type="submission" date="2022-01" db="EMBL/GenBank/DDBJ databases">
        <authorList>
            <person name="Xiong W."/>
            <person name="Schranz E."/>
        </authorList>
    </citation>
    <scope>NUCLEOTIDE SEQUENCE [LARGE SCALE GENOMIC DNA]</scope>
</reference>
<evidence type="ECO:0000313" key="2">
    <source>
        <dbReference type="Proteomes" id="UP001157418"/>
    </source>
</evidence>
<dbReference type="Proteomes" id="UP001157418">
    <property type="component" value="Unassembled WGS sequence"/>
</dbReference>
<evidence type="ECO:0000313" key="1">
    <source>
        <dbReference type="EMBL" id="CAH1431262.1"/>
    </source>
</evidence>
<comment type="caution">
    <text evidence="1">The sequence shown here is derived from an EMBL/GenBank/DDBJ whole genome shotgun (WGS) entry which is preliminary data.</text>
</comment>
<proteinExistence type="predicted"/>
<gene>
    <name evidence="1" type="ORF">LVIROSA_LOCUS17987</name>
</gene>
<accession>A0AAU9MX99</accession>
<name>A0AAU9MX99_9ASTR</name>
<sequence length="93" mass="10162">MTPTTAAPTTGKQRYSSDFPPLAPPLLFTSATVSSVHFCYRHLRSPMNHQDHRAPLTATVAAALRSGETPTTRLNLSLSLISSKTPPYMYQVC</sequence>
<dbReference type="AlphaFoldDB" id="A0AAU9MX99"/>
<keyword evidence="2" id="KW-1185">Reference proteome</keyword>
<protein>
    <submittedName>
        <fullName evidence="1">Uncharacterized protein</fullName>
    </submittedName>
</protein>
<organism evidence="1 2">
    <name type="scientific">Lactuca virosa</name>
    <dbReference type="NCBI Taxonomy" id="75947"/>
    <lineage>
        <taxon>Eukaryota</taxon>
        <taxon>Viridiplantae</taxon>
        <taxon>Streptophyta</taxon>
        <taxon>Embryophyta</taxon>
        <taxon>Tracheophyta</taxon>
        <taxon>Spermatophyta</taxon>
        <taxon>Magnoliopsida</taxon>
        <taxon>eudicotyledons</taxon>
        <taxon>Gunneridae</taxon>
        <taxon>Pentapetalae</taxon>
        <taxon>asterids</taxon>
        <taxon>campanulids</taxon>
        <taxon>Asterales</taxon>
        <taxon>Asteraceae</taxon>
        <taxon>Cichorioideae</taxon>
        <taxon>Cichorieae</taxon>
        <taxon>Lactucinae</taxon>
        <taxon>Lactuca</taxon>
    </lineage>
</organism>
<dbReference type="EMBL" id="CAKMRJ010003334">
    <property type="protein sequence ID" value="CAH1431262.1"/>
    <property type="molecule type" value="Genomic_DNA"/>
</dbReference>